<name>A0A6L6VIV7_AGRVI</name>
<dbReference type="AlphaFoldDB" id="A0A6L6VIV7"/>
<dbReference type="RefSeq" id="WP_156616256.1">
    <property type="nucleotide sequence ID" value="NZ_WPHR01000032.1"/>
</dbReference>
<dbReference type="InterPro" id="IPR029052">
    <property type="entry name" value="Metallo-depent_PP-like"/>
</dbReference>
<dbReference type="GO" id="GO:0016787">
    <property type="term" value="F:hydrolase activity"/>
    <property type="evidence" value="ECO:0007669"/>
    <property type="project" value="InterPro"/>
</dbReference>
<dbReference type="Gene3D" id="3.60.21.10">
    <property type="match status" value="2"/>
</dbReference>
<sequence>MQIAVVADVHLHDLYGGYGMVEEGSGELALRTLADTMASTRVFNESHAAFRAVLDDIVRRGIRDVVLLGDYSDDGQVDAVAAVKRLLSDYEARHGLRFFATFGNHDCYGPVPRHLAKLLTQADGLEPLLVTSDDLAPAPAIVCPGMRGMSTAEAVEAMAPYGVARPASILHWESPHETLEGGAPRYVPTDERLHLDASYLVEPQEGLWLLMLDANVFHKTGDTWQVRADAAWDHVLAERPSLLTWIEDVADRANRLGKTLLAFSHYPALPLALSGEGSDVRAASTPDWSKRMPSPESGRRLARAGLRWHFSGHMHVAGRVELEGLVNIAVPSPVAYPGGYAIVTCDARQIDIEIAQLEEVMGFDAAFPAYAVQFGDKISPCFAKVLVCKTYAEFLRVHLQNLIEAKHIPDDWPPELLACLDVPIGRIFHEDAGLASLPVGWPDAMSLPFRQIVEDYYLLRAAGRYALGDILAERVAFYRDLARCIRAQERLGIGMSGEVAKFLELFAACTHFDGWLDE</sequence>
<reference evidence="2 3" key="1">
    <citation type="submission" date="2019-12" db="EMBL/GenBank/DDBJ databases">
        <title>Whole-genome sequencing of Allorhizobium vitis.</title>
        <authorList>
            <person name="Gan H.M."/>
            <person name="Szegedi E."/>
            <person name="Burr T."/>
            <person name="Savka M.A."/>
        </authorList>
    </citation>
    <scope>NUCLEOTIDE SEQUENCE [LARGE SCALE GENOMIC DNA]</scope>
    <source>
        <strain evidence="2 3">CG516</strain>
    </source>
</reference>
<dbReference type="Pfam" id="PF00149">
    <property type="entry name" value="Metallophos"/>
    <property type="match status" value="1"/>
</dbReference>
<protein>
    <submittedName>
        <fullName evidence="2">Metallophosphoesterase</fullName>
    </submittedName>
</protein>
<evidence type="ECO:0000313" key="3">
    <source>
        <dbReference type="Proteomes" id="UP000477951"/>
    </source>
</evidence>
<comment type="caution">
    <text evidence="2">The sequence shown here is derived from an EMBL/GenBank/DDBJ whole genome shotgun (WGS) entry which is preliminary data.</text>
</comment>
<dbReference type="EMBL" id="WPHR01000032">
    <property type="protein sequence ID" value="MUZ75556.1"/>
    <property type="molecule type" value="Genomic_DNA"/>
</dbReference>
<proteinExistence type="predicted"/>
<gene>
    <name evidence="2" type="ORF">GOZ90_23065</name>
</gene>
<accession>A0A6L6VIV7</accession>
<organism evidence="2 3">
    <name type="scientific">Agrobacterium vitis</name>
    <name type="common">Rhizobium vitis</name>
    <dbReference type="NCBI Taxonomy" id="373"/>
    <lineage>
        <taxon>Bacteria</taxon>
        <taxon>Pseudomonadati</taxon>
        <taxon>Pseudomonadota</taxon>
        <taxon>Alphaproteobacteria</taxon>
        <taxon>Hyphomicrobiales</taxon>
        <taxon>Rhizobiaceae</taxon>
        <taxon>Rhizobium/Agrobacterium group</taxon>
        <taxon>Agrobacterium</taxon>
    </lineage>
</organism>
<evidence type="ECO:0000259" key="1">
    <source>
        <dbReference type="Pfam" id="PF00149"/>
    </source>
</evidence>
<evidence type="ECO:0000313" key="2">
    <source>
        <dbReference type="EMBL" id="MUZ75556.1"/>
    </source>
</evidence>
<dbReference type="Proteomes" id="UP000477951">
    <property type="component" value="Unassembled WGS sequence"/>
</dbReference>
<feature type="domain" description="Calcineurin-like phosphoesterase" evidence="1">
    <location>
        <begin position="1"/>
        <end position="112"/>
    </location>
</feature>
<dbReference type="InterPro" id="IPR004843">
    <property type="entry name" value="Calcineurin-like_PHP"/>
</dbReference>
<dbReference type="SUPFAM" id="SSF56300">
    <property type="entry name" value="Metallo-dependent phosphatases"/>
    <property type="match status" value="1"/>
</dbReference>